<proteinExistence type="predicted"/>
<name>A0AAN1ZXW6_STRTR</name>
<organism evidence="1 2">
    <name type="scientific">Streptococcus thermophilus</name>
    <dbReference type="NCBI Taxonomy" id="1308"/>
    <lineage>
        <taxon>Bacteria</taxon>
        <taxon>Bacillati</taxon>
        <taxon>Bacillota</taxon>
        <taxon>Bacilli</taxon>
        <taxon>Lactobacillales</taxon>
        <taxon>Streptococcaceae</taxon>
        <taxon>Streptococcus</taxon>
    </lineage>
</organism>
<evidence type="ECO:0000313" key="2">
    <source>
        <dbReference type="Proteomes" id="UP000509120"/>
    </source>
</evidence>
<dbReference type="AlphaFoldDB" id="A0AAN1ZXW6"/>
<reference evidence="1 2" key="1">
    <citation type="submission" date="2020-06" db="EMBL/GenBank/DDBJ databases">
        <authorList>
            <person name="Chuat V."/>
        </authorList>
    </citation>
    <scope>NUCLEOTIDE SEQUENCE [LARGE SCALE GENOMIC DNA]</scope>
    <source>
        <strain evidence="1">STH_CIRM_1046</strain>
    </source>
</reference>
<dbReference type="EMBL" id="LR822030">
    <property type="protein sequence ID" value="CAD0155815.1"/>
    <property type="molecule type" value="Genomic_DNA"/>
</dbReference>
<protein>
    <submittedName>
        <fullName evidence="1">Uncharacterized protein</fullName>
    </submittedName>
</protein>
<evidence type="ECO:0000313" key="1">
    <source>
        <dbReference type="EMBL" id="CAD0155815.1"/>
    </source>
</evidence>
<accession>A0AAN1ZXW6</accession>
<gene>
    <name evidence="1" type="ORF">STHERMO_1150</name>
</gene>
<sequence length="41" mass="5039">MKEELLLAIEEFLNMSYAFINVFSLFTLEEYQNECKYLPKW</sequence>
<dbReference type="Proteomes" id="UP000509120">
    <property type="component" value="Chromosome"/>
</dbReference>